<protein>
    <submittedName>
        <fullName evidence="2">Uncharacterized protein</fullName>
    </submittedName>
</protein>
<reference evidence="2" key="1">
    <citation type="submission" date="2018-04" db="EMBL/GenBank/DDBJ databases">
        <title>Transcriptome assembly of Sipha flava.</title>
        <authorList>
            <person name="Scully E.D."/>
            <person name="Geib S.M."/>
            <person name="Palmer N.A."/>
            <person name="Koch K."/>
            <person name="Bradshaw J."/>
            <person name="Heng-Moss T."/>
            <person name="Sarath G."/>
        </authorList>
    </citation>
    <scope>NUCLEOTIDE SEQUENCE</scope>
</reference>
<dbReference type="EMBL" id="GGMS01017152">
    <property type="protein sequence ID" value="MBY86355.1"/>
    <property type="molecule type" value="Transcribed_RNA"/>
</dbReference>
<keyword evidence="1" id="KW-0812">Transmembrane</keyword>
<organism evidence="2">
    <name type="scientific">Sipha flava</name>
    <name type="common">yellow sugarcane aphid</name>
    <dbReference type="NCBI Taxonomy" id="143950"/>
    <lineage>
        <taxon>Eukaryota</taxon>
        <taxon>Metazoa</taxon>
        <taxon>Ecdysozoa</taxon>
        <taxon>Arthropoda</taxon>
        <taxon>Hexapoda</taxon>
        <taxon>Insecta</taxon>
        <taxon>Pterygota</taxon>
        <taxon>Neoptera</taxon>
        <taxon>Paraneoptera</taxon>
        <taxon>Hemiptera</taxon>
        <taxon>Sternorrhyncha</taxon>
        <taxon>Aphidomorpha</taxon>
        <taxon>Aphidoidea</taxon>
        <taxon>Aphididae</taxon>
        <taxon>Sipha</taxon>
    </lineage>
</organism>
<name>A0A2S2R8N6_9HEMI</name>
<keyword evidence="1" id="KW-0472">Membrane</keyword>
<dbReference type="AlphaFoldDB" id="A0A2S2R8N6"/>
<sequence length="116" mass="13773">MFIYKNRALQINLHRKLSTRTSLTVIKLSFWVAQINYRFKNYCTCVKCINSFWIHVFPHIAVHWYHLLFGTISILISGPTIQTPIILMIIIIIIFRYRRSWILCQSPVTYAFGAHK</sequence>
<gene>
    <name evidence="2" type="ORF">g.152517</name>
</gene>
<proteinExistence type="predicted"/>
<evidence type="ECO:0000256" key="1">
    <source>
        <dbReference type="SAM" id="Phobius"/>
    </source>
</evidence>
<keyword evidence="1" id="KW-1133">Transmembrane helix</keyword>
<evidence type="ECO:0000313" key="2">
    <source>
        <dbReference type="EMBL" id="MBY86355.1"/>
    </source>
</evidence>
<accession>A0A2S2R8N6</accession>
<feature type="transmembrane region" description="Helical" evidence="1">
    <location>
        <begin position="67"/>
        <end position="95"/>
    </location>
</feature>